<dbReference type="AlphaFoldDB" id="A0A5N6NZQ6"/>
<reference evidence="1 2" key="1">
    <citation type="submission" date="2019-05" db="EMBL/GenBank/DDBJ databases">
        <title>Mikania micrantha, genome provides insights into the molecular mechanism of rapid growth.</title>
        <authorList>
            <person name="Liu B."/>
        </authorList>
    </citation>
    <scope>NUCLEOTIDE SEQUENCE [LARGE SCALE GENOMIC DNA]</scope>
    <source>
        <strain evidence="1">NLD-2019</strain>
        <tissue evidence="1">Leaf</tissue>
    </source>
</reference>
<evidence type="ECO:0000313" key="2">
    <source>
        <dbReference type="Proteomes" id="UP000326396"/>
    </source>
</evidence>
<organism evidence="1 2">
    <name type="scientific">Mikania micrantha</name>
    <name type="common">bitter vine</name>
    <dbReference type="NCBI Taxonomy" id="192012"/>
    <lineage>
        <taxon>Eukaryota</taxon>
        <taxon>Viridiplantae</taxon>
        <taxon>Streptophyta</taxon>
        <taxon>Embryophyta</taxon>
        <taxon>Tracheophyta</taxon>
        <taxon>Spermatophyta</taxon>
        <taxon>Magnoliopsida</taxon>
        <taxon>eudicotyledons</taxon>
        <taxon>Gunneridae</taxon>
        <taxon>Pentapetalae</taxon>
        <taxon>asterids</taxon>
        <taxon>campanulids</taxon>
        <taxon>Asterales</taxon>
        <taxon>Asteraceae</taxon>
        <taxon>Asteroideae</taxon>
        <taxon>Heliantheae alliance</taxon>
        <taxon>Eupatorieae</taxon>
        <taxon>Mikania</taxon>
    </lineage>
</organism>
<dbReference type="Proteomes" id="UP000326396">
    <property type="component" value="Linkage Group LG15"/>
</dbReference>
<protein>
    <submittedName>
        <fullName evidence="1">Uncharacterized protein</fullName>
    </submittedName>
</protein>
<comment type="caution">
    <text evidence="1">The sequence shown here is derived from an EMBL/GenBank/DDBJ whole genome shotgun (WGS) entry which is preliminary data.</text>
</comment>
<dbReference type="EMBL" id="SZYD01000007">
    <property type="protein sequence ID" value="KAD5802474.1"/>
    <property type="molecule type" value="Genomic_DNA"/>
</dbReference>
<gene>
    <name evidence="1" type="ORF">E3N88_13834</name>
</gene>
<keyword evidence="2" id="KW-1185">Reference proteome</keyword>
<proteinExistence type="predicted"/>
<name>A0A5N6NZQ6_9ASTR</name>
<evidence type="ECO:0000313" key="1">
    <source>
        <dbReference type="EMBL" id="KAD5802474.1"/>
    </source>
</evidence>
<sequence length="177" mass="19935">MICLRAMDGSSVTIYGDRAMYAPKIISMIKADVMMRRGGVAYLAYVIEERTDMRTIDDVTVVCNFLDVFLEELCDTPAYWALQRPIAVRDGPTRSIITVRDLHRGGLTSGIRRGTRRNFEIPIAQFSTIVGHFQAQDLEIQACYPPRSSKDHRHLLVPIKTLEPGCLEAVLIIFSGF</sequence>
<accession>A0A5N6NZQ6</accession>